<protein>
    <submittedName>
        <fullName evidence="3">M23 family metallopeptidase</fullName>
    </submittedName>
</protein>
<sequence length="168" mass="18132">MINKMLKQSTAMALIVLALLISKNSHIGILENGAAAVLNYMEVNYTASDVKTMAKKSKDMAVSVTSKVNESVGVIAGKPSYGQAIDEEFTGKQTSVYAVGGGEVTAVGENEEIGKYIKITHGDSGESLYGNLKSVNVTVPGRVKKGDIIGVYEKSEDKEFYYSFREFE</sequence>
<dbReference type="InterPro" id="IPR011055">
    <property type="entry name" value="Dup_hybrid_motif"/>
</dbReference>
<proteinExistence type="predicted"/>
<feature type="domain" description="M23ase beta-sheet core" evidence="2">
    <location>
        <begin position="91"/>
        <end position="156"/>
    </location>
</feature>
<evidence type="ECO:0000313" key="4">
    <source>
        <dbReference type="Proteomes" id="UP000610862"/>
    </source>
</evidence>
<dbReference type="InterPro" id="IPR016047">
    <property type="entry name" value="M23ase_b-sheet_dom"/>
</dbReference>
<dbReference type="EMBL" id="JACRTA010000003">
    <property type="protein sequence ID" value="MBC8569046.1"/>
    <property type="molecule type" value="Genomic_DNA"/>
</dbReference>
<gene>
    <name evidence="3" type="ORF">H8692_09790</name>
</gene>
<feature type="chain" id="PRO_5038561382" evidence="1">
    <location>
        <begin position="28"/>
        <end position="168"/>
    </location>
</feature>
<keyword evidence="4" id="KW-1185">Reference proteome</keyword>
<dbReference type="SUPFAM" id="SSF51261">
    <property type="entry name" value="Duplicated hybrid motif"/>
    <property type="match status" value="1"/>
</dbReference>
<evidence type="ECO:0000256" key="1">
    <source>
        <dbReference type="SAM" id="SignalP"/>
    </source>
</evidence>
<dbReference type="RefSeq" id="WP_187525603.1">
    <property type="nucleotide sequence ID" value="NZ_JACRTA010000003.1"/>
</dbReference>
<evidence type="ECO:0000259" key="2">
    <source>
        <dbReference type="Pfam" id="PF01551"/>
    </source>
</evidence>
<reference evidence="3" key="1">
    <citation type="submission" date="2020-08" db="EMBL/GenBank/DDBJ databases">
        <title>Genome public.</title>
        <authorList>
            <person name="Liu C."/>
            <person name="Sun Q."/>
        </authorList>
    </citation>
    <scope>NUCLEOTIDE SEQUENCE</scope>
    <source>
        <strain evidence="3">NSJ-24</strain>
    </source>
</reference>
<dbReference type="Gene3D" id="2.70.70.10">
    <property type="entry name" value="Glucose Permease (Domain IIA)"/>
    <property type="match status" value="1"/>
</dbReference>
<dbReference type="Pfam" id="PF01551">
    <property type="entry name" value="Peptidase_M23"/>
    <property type="match status" value="1"/>
</dbReference>
<dbReference type="AlphaFoldDB" id="A0A926EBE9"/>
<keyword evidence="1" id="KW-0732">Signal</keyword>
<comment type="caution">
    <text evidence="3">The sequence shown here is derived from an EMBL/GenBank/DDBJ whole genome shotgun (WGS) entry which is preliminary data.</text>
</comment>
<name>A0A926EBE9_9FIRM</name>
<organism evidence="3 4">
    <name type="scientific">Lentihominibacter hominis</name>
    <dbReference type="NCBI Taxonomy" id="2763645"/>
    <lineage>
        <taxon>Bacteria</taxon>
        <taxon>Bacillati</taxon>
        <taxon>Bacillota</taxon>
        <taxon>Clostridia</taxon>
        <taxon>Peptostreptococcales</taxon>
        <taxon>Anaerovoracaceae</taxon>
        <taxon>Lentihominibacter</taxon>
    </lineage>
</organism>
<feature type="signal peptide" evidence="1">
    <location>
        <begin position="1"/>
        <end position="27"/>
    </location>
</feature>
<dbReference type="Proteomes" id="UP000610862">
    <property type="component" value="Unassembled WGS sequence"/>
</dbReference>
<dbReference type="CDD" id="cd12797">
    <property type="entry name" value="M23_peptidase"/>
    <property type="match status" value="1"/>
</dbReference>
<accession>A0A926EBE9</accession>
<evidence type="ECO:0000313" key="3">
    <source>
        <dbReference type="EMBL" id="MBC8569046.1"/>
    </source>
</evidence>